<dbReference type="EMBL" id="VWMK01000007">
    <property type="protein sequence ID" value="KAA3766350.1"/>
    <property type="molecule type" value="Genomic_DNA"/>
</dbReference>
<keyword evidence="1" id="KW-1133">Transmembrane helix</keyword>
<dbReference type="Proteomes" id="UP000422221">
    <property type="component" value="Unassembled WGS sequence"/>
</dbReference>
<evidence type="ECO:0000313" key="2">
    <source>
        <dbReference type="EMBL" id="KAA3766350.1"/>
    </source>
</evidence>
<sequence>MGTIRFICLKRSVSSYWNDWFHMVGTISFIRMEPFLTFSSIICSFIMKGYLFMNRVTKTKHNGVEE</sequence>
<dbReference type="AlphaFoldDB" id="A0A7J4XK24"/>
<proteinExistence type="predicted"/>
<organism evidence="2 3">
    <name type="scientific">Bacteroides salyersiae</name>
    <dbReference type="NCBI Taxonomy" id="291644"/>
    <lineage>
        <taxon>Bacteria</taxon>
        <taxon>Pseudomonadati</taxon>
        <taxon>Bacteroidota</taxon>
        <taxon>Bacteroidia</taxon>
        <taxon>Bacteroidales</taxon>
        <taxon>Bacteroidaceae</taxon>
        <taxon>Bacteroides</taxon>
    </lineage>
</organism>
<evidence type="ECO:0000313" key="3">
    <source>
        <dbReference type="Proteomes" id="UP000422221"/>
    </source>
</evidence>
<gene>
    <name evidence="2" type="ORF">F3F73_09330</name>
</gene>
<reference evidence="2 3" key="1">
    <citation type="journal article" date="2019" name="Nat. Med.">
        <title>A library of human gut bacterial isolates paired with longitudinal multiomics data enables mechanistic microbiome research.</title>
        <authorList>
            <person name="Poyet M."/>
            <person name="Groussin M."/>
            <person name="Gibbons S.M."/>
            <person name="Avila-Pacheco J."/>
            <person name="Jiang X."/>
            <person name="Kearney S.M."/>
            <person name="Perrotta A.R."/>
            <person name="Berdy B."/>
            <person name="Zhao S."/>
            <person name="Lieberman T.D."/>
            <person name="Swanson P.K."/>
            <person name="Smith M."/>
            <person name="Roesemann S."/>
            <person name="Alexander J.E."/>
            <person name="Rich S.A."/>
            <person name="Livny J."/>
            <person name="Vlamakis H."/>
            <person name="Clish C."/>
            <person name="Bullock K."/>
            <person name="Deik A."/>
            <person name="Scott J."/>
            <person name="Pierce K.A."/>
            <person name="Xavier R.J."/>
            <person name="Alm E.J."/>
        </authorList>
    </citation>
    <scope>NUCLEOTIDE SEQUENCE [LARGE SCALE GENOMIC DNA]</scope>
    <source>
        <strain evidence="2 3">BIOML-A10</strain>
    </source>
</reference>
<keyword evidence="1" id="KW-0472">Membrane</keyword>
<name>A0A7J4XK24_9BACE</name>
<feature type="transmembrane region" description="Helical" evidence="1">
    <location>
        <begin position="35"/>
        <end position="53"/>
    </location>
</feature>
<protein>
    <submittedName>
        <fullName evidence="2">Uncharacterized protein</fullName>
    </submittedName>
</protein>
<evidence type="ECO:0000256" key="1">
    <source>
        <dbReference type="SAM" id="Phobius"/>
    </source>
</evidence>
<keyword evidence="1" id="KW-0812">Transmembrane</keyword>
<comment type="caution">
    <text evidence="2">The sequence shown here is derived from an EMBL/GenBank/DDBJ whole genome shotgun (WGS) entry which is preliminary data.</text>
</comment>
<accession>A0A7J4XK24</accession>